<evidence type="ECO:0000256" key="3">
    <source>
        <dbReference type="ARBA" id="ARBA00022679"/>
    </source>
</evidence>
<comment type="caution">
    <text evidence="8">The sequence shown here is derived from an EMBL/GenBank/DDBJ whole genome shotgun (WGS) entry which is preliminary data.</text>
</comment>
<proteinExistence type="inferred from homology"/>
<dbReference type="NCBIfam" id="TIGR01575">
    <property type="entry name" value="rimI"/>
    <property type="match status" value="1"/>
</dbReference>
<evidence type="ECO:0000313" key="8">
    <source>
        <dbReference type="EMBL" id="RMB63132.1"/>
    </source>
</evidence>
<name>A0A3M0GKG1_9CORY</name>
<sequence length="177" mass="19859">MNLRELTPADAPRCAELEKVLFPGETPWTEAIFKQEMAQPFTFYLGVEGALDPAVPEDGEKPVLWGYAGIGMMGPVADPEFEIHTIGVDPKAQRRGIARMMMENICHIADVKSAPIFLEVRVGNDPAIELYRRYGFNIEGIRRNYYQPSGADAHVMMRPSQTPSHTPQLSQREAKEQ</sequence>
<dbReference type="OrthoDB" id="529907at2"/>
<evidence type="ECO:0000313" key="10">
    <source>
        <dbReference type="Proteomes" id="UP001518680"/>
    </source>
</evidence>
<evidence type="ECO:0000259" key="6">
    <source>
        <dbReference type="PROSITE" id="PS51186"/>
    </source>
</evidence>
<evidence type="ECO:0000256" key="2">
    <source>
        <dbReference type="ARBA" id="ARBA00022490"/>
    </source>
</evidence>
<dbReference type="Proteomes" id="UP000270649">
    <property type="component" value="Unassembled WGS sequence"/>
</dbReference>
<keyword evidence="2" id="KW-0963">Cytoplasm</keyword>
<dbReference type="InterPro" id="IPR016181">
    <property type="entry name" value="Acyl_CoA_acyltransferase"/>
</dbReference>
<feature type="domain" description="N-acetyltransferase" evidence="6">
    <location>
        <begin position="1"/>
        <end position="162"/>
    </location>
</feature>
<keyword evidence="7" id="KW-0689">Ribosomal protein</keyword>
<gene>
    <name evidence="8" type="primary">rimI</name>
    <name evidence="8" type="ORF">D9543_03875</name>
    <name evidence="7" type="ORF">GWO63_002590</name>
</gene>
<feature type="region of interest" description="Disordered" evidence="5">
    <location>
        <begin position="154"/>
        <end position="177"/>
    </location>
</feature>
<dbReference type="EMBL" id="JAACBX020000001">
    <property type="protein sequence ID" value="MBM0243191.1"/>
    <property type="molecule type" value="Genomic_DNA"/>
</dbReference>
<keyword evidence="4" id="KW-0012">Acyltransferase</keyword>
<evidence type="ECO:0000256" key="5">
    <source>
        <dbReference type="SAM" id="MobiDB-lite"/>
    </source>
</evidence>
<reference evidence="8 9" key="1">
    <citation type="submission" date="2018-10" db="EMBL/GenBank/DDBJ databases">
        <title>Corynebacterium macginleyi genome sequencing and assembly of the type strain and two clinical samples.</title>
        <authorList>
            <person name="Bernier A.-M."/>
            <person name="Bernard K."/>
        </authorList>
    </citation>
    <scope>NUCLEOTIDE SEQUENCE [LARGE SCALE GENOMIC DNA]</scope>
    <source>
        <strain evidence="8 9">NML 120205</strain>
    </source>
</reference>
<dbReference type="GO" id="GO:0005840">
    <property type="term" value="C:ribosome"/>
    <property type="evidence" value="ECO:0007669"/>
    <property type="project" value="UniProtKB-KW"/>
</dbReference>
<protein>
    <submittedName>
        <fullName evidence="7">Ribosomal protein S18-alanine N-acetyltransferase</fullName>
    </submittedName>
    <submittedName>
        <fullName evidence="8">Ribosomal-protein-alanine N-acetyltransferase</fullName>
    </submittedName>
</protein>
<dbReference type="PROSITE" id="PS51186">
    <property type="entry name" value="GNAT"/>
    <property type="match status" value="1"/>
</dbReference>
<dbReference type="GeneID" id="92745448"/>
<dbReference type="InterPro" id="IPR000182">
    <property type="entry name" value="GNAT_dom"/>
</dbReference>
<accession>A0A3M0GKG1</accession>
<dbReference type="Gene3D" id="3.40.630.30">
    <property type="match status" value="1"/>
</dbReference>
<reference evidence="7 10" key="2">
    <citation type="submission" date="2021-01" db="EMBL/GenBank/DDBJ databases">
        <title>Complete genome sequences of Corynebacterium macginleyi strains isolated from infectious keratitis.</title>
        <authorList>
            <person name="Sagerfors S."/>
            <person name="Poehlein A."/>
            <person name="Soderquist B."/>
            <person name="Bruggemann H."/>
        </authorList>
    </citation>
    <scope>NUCLEOTIDE SEQUENCE [LARGE SCALE GENOMIC DNA]</scope>
    <source>
        <strain evidence="7 10">12T220</strain>
    </source>
</reference>
<evidence type="ECO:0000256" key="1">
    <source>
        <dbReference type="ARBA" id="ARBA00005395"/>
    </source>
</evidence>
<dbReference type="PANTHER" id="PTHR43420:SF12">
    <property type="entry name" value="N-ACETYLTRANSFERASE DOMAIN-CONTAINING PROTEIN"/>
    <property type="match status" value="1"/>
</dbReference>
<comment type="similarity">
    <text evidence="1">Belongs to the acetyltransferase family. RimI subfamily.</text>
</comment>
<dbReference type="RefSeq" id="WP_121910579.1">
    <property type="nucleotide sequence ID" value="NZ_CP068291.1"/>
</dbReference>
<keyword evidence="10" id="KW-1185">Reference proteome</keyword>
<feature type="compositionally biased region" description="Polar residues" evidence="5">
    <location>
        <begin position="159"/>
        <end position="171"/>
    </location>
</feature>
<dbReference type="GO" id="GO:0008080">
    <property type="term" value="F:N-acetyltransferase activity"/>
    <property type="evidence" value="ECO:0007669"/>
    <property type="project" value="InterPro"/>
</dbReference>
<evidence type="ECO:0000313" key="7">
    <source>
        <dbReference type="EMBL" id="MBM0243191.1"/>
    </source>
</evidence>
<evidence type="ECO:0000313" key="9">
    <source>
        <dbReference type="Proteomes" id="UP000270649"/>
    </source>
</evidence>
<organism evidence="8 9">
    <name type="scientific">Corynebacterium macginleyi</name>
    <dbReference type="NCBI Taxonomy" id="38290"/>
    <lineage>
        <taxon>Bacteria</taxon>
        <taxon>Bacillati</taxon>
        <taxon>Actinomycetota</taxon>
        <taxon>Actinomycetes</taxon>
        <taxon>Mycobacteriales</taxon>
        <taxon>Corynebacteriaceae</taxon>
        <taxon>Corynebacterium</taxon>
    </lineage>
</organism>
<dbReference type="InterPro" id="IPR050680">
    <property type="entry name" value="YpeA/RimI_acetyltransf"/>
</dbReference>
<dbReference type="Proteomes" id="UP001518680">
    <property type="component" value="Unassembled WGS sequence"/>
</dbReference>
<keyword evidence="3 8" id="KW-0808">Transferase</keyword>
<dbReference type="CDD" id="cd04301">
    <property type="entry name" value="NAT_SF"/>
    <property type="match status" value="1"/>
</dbReference>
<dbReference type="SUPFAM" id="SSF55729">
    <property type="entry name" value="Acyl-CoA N-acyltransferases (Nat)"/>
    <property type="match status" value="1"/>
</dbReference>
<dbReference type="PANTHER" id="PTHR43420">
    <property type="entry name" value="ACETYLTRANSFERASE"/>
    <property type="match status" value="1"/>
</dbReference>
<dbReference type="Pfam" id="PF00583">
    <property type="entry name" value="Acetyltransf_1"/>
    <property type="match status" value="1"/>
</dbReference>
<dbReference type="EMBL" id="REGC01000003">
    <property type="protein sequence ID" value="RMB63132.1"/>
    <property type="molecule type" value="Genomic_DNA"/>
</dbReference>
<evidence type="ECO:0000256" key="4">
    <source>
        <dbReference type="ARBA" id="ARBA00023315"/>
    </source>
</evidence>
<keyword evidence="7" id="KW-0687">Ribonucleoprotein</keyword>
<dbReference type="InterPro" id="IPR006464">
    <property type="entry name" value="AcTrfase_RimI/Ard1"/>
</dbReference>
<dbReference type="AlphaFoldDB" id="A0A3M0GKG1"/>